<dbReference type="STRING" id="873449.STRCR_0573"/>
<dbReference type="PANTHER" id="PTHR30258">
    <property type="entry name" value="TYPE II SECRETION SYSTEM PROTEIN GSPE-RELATED"/>
    <property type="match status" value="1"/>
</dbReference>
<evidence type="ECO:0000313" key="5">
    <source>
        <dbReference type="EMBL" id="EHI75097.1"/>
    </source>
</evidence>
<keyword evidence="2" id="KW-0547">Nucleotide-binding</keyword>
<keyword evidence="6" id="KW-1185">Reference proteome</keyword>
<sequence>MVEVQELGKSLIEEAVKWQAQDIYLLPKIDYYEIYLRIGDERRLFQTCPQEQAVGLISHFKFVAGMNVGEKRRAQLGACHYDFADGETAALRLSTVGDYRGRESLVVRLLFDRRRELKFWFDGLNALLPKIIDRGLYLFSGPVGSGKTTLMYELVSRKYPDSQIITIEDPVEIKQDQMLQLQLNPSIAMTYDNLIKLSLRHRPDVLIIGEIRDKETAQSVIRASLTGIRVFSTVHAKSIPGVYARILELGVSREELDNCLAGIAYQRLIGGGGLIDFAQDHFQSHKADSWNEKIDQLFTTGHLTYEQAEAEKIKD</sequence>
<reference evidence="5" key="1">
    <citation type="submission" date="2011-07" db="EMBL/GenBank/DDBJ databases">
        <authorList>
            <person name="Stanhope M.J."/>
            <person name="Durkin A.S."/>
            <person name="Hostetler J."/>
            <person name="Kim M."/>
            <person name="Radune D."/>
            <person name="Singh I."/>
            <person name="Town C.D."/>
        </authorList>
    </citation>
    <scope>NUCLEOTIDE SEQUENCE [LARGE SCALE GENOMIC DNA]</scope>
    <source>
        <strain evidence="5">HS-6</strain>
    </source>
</reference>
<gene>
    <name evidence="5" type="primary">cglA</name>
    <name evidence="5" type="ORF">STRCR_0573</name>
</gene>
<dbReference type="OrthoDB" id="9808272at2"/>
<dbReference type="GO" id="GO:0005524">
    <property type="term" value="F:ATP binding"/>
    <property type="evidence" value="ECO:0007669"/>
    <property type="project" value="UniProtKB-KW"/>
</dbReference>
<dbReference type="GO" id="GO:0016887">
    <property type="term" value="F:ATP hydrolysis activity"/>
    <property type="evidence" value="ECO:0007669"/>
    <property type="project" value="TreeGrafter"/>
</dbReference>
<dbReference type="Gene3D" id="3.30.450.90">
    <property type="match status" value="1"/>
</dbReference>
<dbReference type="SUPFAM" id="SSF52540">
    <property type="entry name" value="P-loop containing nucleoside triphosphate hydrolases"/>
    <property type="match status" value="1"/>
</dbReference>
<dbReference type="InterPro" id="IPR027417">
    <property type="entry name" value="P-loop_NTPase"/>
</dbReference>
<comment type="similarity">
    <text evidence="1">Belongs to the GSP E family.</text>
</comment>
<dbReference type="RefSeq" id="WP_004229150.1">
    <property type="nucleotide sequence ID" value="NZ_AEUV02000002.1"/>
</dbReference>
<dbReference type="Gene3D" id="3.40.50.300">
    <property type="entry name" value="P-loop containing nucleotide triphosphate hydrolases"/>
    <property type="match status" value="1"/>
</dbReference>
<dbReference type="eggNOG" id="COG2804">
    <property type="taxonomic scope" value="Bacteria"/>
</dbReference>
<dbReference type="NCBIfam" id="NF041000">
    <property type="entry name" value="ATPase_ComGA"/>
    <property type="match status" value="1"/>
</dbReference>
<protein>
    <submittedName>
        <fullName evidence="5">Competence protein CglA</fullName>
    </submittedName>
</protein>
<dbReference type="InterPro" id="IPR001482">
    <property type="entry name" value="T2SS/T4SS_dom"/>
</dbReference>
<evidence type="ECO:0000259" key="4">
    <source>
        <dbReference type="PROSITE" id="PS00662"/>
    </source>
</evidence>
<comment type="caution">
    <text evidence="5">The sequence shown here is derived from an EMBL/GenBank/DDBJ whole genome shotgun (WGS) entry which is preliminary data.</text>
</comment>
<evidence type="ECO:0000256" key="1">
    <source>
        <dbReference type="ARBA" id="ARBA00006611"/>
    </source>
</evidence>
<proteinExistence type="inferred from homology"/>
<evidence type="ECO:0000256" key="3">
    <source>
        <dbReference type="ARBA" id="ARBA00022840"/>
    </source>
</evidence>
<dbReference type="AlphaFoldDB" id="G5JQI9"/>
<evidence type="ECO:0000313" key="6">
    <source>
        <dbReference type="Proteomes" id="UP000004322"/>
    </source>
</evidence>
<dbReference type="Pfam" id="PF00437">
    <property type="entry name" value="T2SSE"/>
    <property type="match status" value="1"/>
</dbReference>
<dbReference type="Proteomes" id="UP000004322">
    <property type="component" value="Unassembled WGS sequence"/>
</dbReference>
<dbReference type="EMBL" id="AEUV02000002">
    <property type="protein sequence ID" value="EHI75097.1"/>
    <property type="molecule type" value="Genomic_DNA"/>
</dbReference>
<keyword evidence="3" id="KW-0067">ATP-binding</keyword>
<dbReference type="InterPro" id="IPR047667">
    <property type="entry name" value="ATPase_ComGA"/>
</dbReference>
<name>G5JQI9_STRCG</name>
<organism evidence="5 6">
    <name type="scientific">Streptococcus criceti HS-6</name>
    <dbReference type="NCBI Taxonomy" id="873449"/>
    <lineage>
        <taxon>Bacteria</taxon>
        <taxon>Bacillati</taxon>
        <taxon>Bacillota</taxon>
        <taxon>Bacilli</taxon>
        <taxon>Lactobacillales</taxon>
        <taxon>Streptococcaceae</taxon>
        <taxon>Streptococcus</taxon>
    </lineage>
</organism>
<dbReference type="GO" id="GO:0005886">
    <property type="term" value="C:plasma membrane"/>
    <property type="evidence" value="ECO:0007669"/>
    <property type="project" value="TreeGrafter"/>
</dbReference>
<dbReference type="CDD" id="cd01129">
    <property type="entry name" value="PulE-GspE-like"/>
    <property type="match status" value="1"/>
</dbReference>
<accession>G5JQI9</accession>
<feature type="domain" description="Bacterial type II secretion system protein E" evidence="4">
    <location>
        <begin position="199"/>
        <end position="213"/>
    </location>
</feature>
<dbReference type="PANTHER" id="PTHR30258:SF2">
    <property type="entry name" value="COMG OPERON PROTEIN 1"/>
    <property type="match status" value="1"/>
</dbReference>
<dbReference type="PROSITE" id="PS00662">
    <property type="entry name" value="T2SP_E"/>
    <property type="match status" value="1"/>
</dbReference>
<evidence type="ECO:0000256" key="2">
    <source>
        <dbReference type="ARBA" id="ARBA00022741"/>
    </source>
</evidence>